<dbReference type="Gramene" id="OB07G18230.1">
    <property type="protein sequence ID" value="OB07G18230.1"/>
    <property type="gene ID" value="OB07G18230"/>
</dbReference>
<sequence length="197" mass="20309">MHAPRREVGTLNILATHSLPPPRCTTCDECVVPGTAKPLHPRWAAGGGCSCGCCAVEEDRSQAARASSSATGKPNQRPCSIGAAAEGRPRLAPRGARRVEGDDGGGLGSASSGELQCGQQPGKVQVREAKLAAASAEAWAARSSGATCKPMAVVERKQSSDAGGGTEEASATILQRNLRGVERKEMVIPFLPLIVDN</sequence>
<evidence type="ECO:0000313" key="2">
    <source>
        <dbReference type="EnsemblPlants" id="OB07G18230.1"/>
    </source>
</evidence>
<accession>J3MK91</accession>
<keyword evidence="3" id="KW-1185">Reference proteome</keyword>
<protein>
    <submittedName>
        <fullName evidence="2">Uncharacterized protein</fullName>
    </submittedName>
</protein>
<dbReference type="Proteomes" id="UP000006038">
    <property type="component" value="Chromosome 7"/>
</dbReference>
<evidence type="ECO:0000313" key="3">
    <source>
        <dbReference type="Proteomes" id="UP000006038"/>
    </source>
</evidence>
<evidence type="ECO:0000256" key="1">
    <source>
        <dbReference type="SAM" id="MobiDB-lite"/>
    </source>
</evidence>
<reference evidence="2" key="2">
    <citation type="submission" date="2013-04" db="UniProtKB">
        <authorList>
            <consortium name="EnsemblPlants"/>
        </authorList>
    </citation>
    <scope>IDENTIFICATION</scope>
</reference>
<feature type="compositionally biased region" description="Low complexity" evidence="1">
    <location>
        <begin position="82"/>
        <end position="94"/>
    </location>
</feature>
<dbReference type="HOGENOM" id="CLU_1386096_0_0_1"/>
<organism evidence="2">
    <name type="scientific">Oryza brachyantha</name>
    <name type="common">malo sina</name>
    <dbReference type="NCBI Taxonomy" id="4533"/>
    <lineage>
        <taxon>Eukaryota</taxon>
        <taxon>Viridiplantae</taxon>
        <taxon>Streptophyta</taxon>
        <taxon>Embryophyta</taxon>
        <taxon>Tracheophyta</taxon>
        <taxon>Spermatophyta</taxon>
        <taxon>Magnoliopsida</taxon>
        <taxon>Liliopsida</taxon>
        <taxon>Poales</taxon>
        <taxon>Poaceae</taxon>
        <taxon>BOP clade</taxon>
        <taxon>Oryzoideae</taxon>
        <taxon>Oryzeae</taxon>
        <taxon>Oryzinae</taxon>
        <taxon>Oryza</taxon>
    </lineage>
</organism>
<dbReference type="AlphaFoldDB" id="J3MK91"/>
<dbReference type="EnsemblPlants" id="OB07G18230.1">
    <property type="protein sequence ID" value="OB07G18230.1"/>
    <property type="gene ID" value="OB07G18230"/>
</dbReference>
<name>J3MK91_ORYBR</name>
<reference evidence="2" key="1">
    <citation type="journal article" date="2013" name="Nat. Commun.">
        <title>Whole-genome sequencing of Oryza brachyantha reveals mechanisms underlying Oryza genome evolution.</title>
        <authorList>
            <person name="Chen J."/>
            <person name="Huang Q."/>
            <person name="Gao D."/>
            <person name="Wang J."/>
            <person name="Lang Y."/>
            <person name="Liu T."/>
            <person name="Li B."/>
            <person name="Bai Z."/>
            <person name="Luis Goicoechea J."/>
            <person name="Liang C."/>
            <person name="Chen C."/>
            <person name="Zhang W."/>
            <person name="Sun S."/>
            <person name="Liao Y."/>
            <person name="Zhang X."/>
            <person name="Yang L."/>
            <person name="Song C."/>
            <person name="Wang M."/>
            <person name="Shi J."/>
            <person name="Liu G."/>
            <person name="Liu J."/>
            <person name="Zhou H."/>
            <person name="Zhou W."/>
            <person name="Yu Q."/>
            <person name="An N."/>
            <person name="Chen Y."/>
            <person name="Cai Q."/>
            <person name="Wang B."/>
            <person name="Liu B."/>
            <person name="Min J."/>
            <person name="Huang Y."/>
            <person name="Wu H."/>
            <person name="Li Z."/>
            <person name="Zhang Y."/>
            <person name="Yin Y."/>
            <person name="Song W."/>
            <person name="Jiang J."/>
            <person name="Jackson S.A."/>
            <person name="Wing R.A."/>
            <person name="Wang J."/>
            <person name="Chen M."/>
        </authorList>
    </citation>
    <scope>NUCLEOTIDE SEQUENCE [LARGE SCALE GENOMIC DNA]</scope>
    <source>
        <strain evidence="2">cv. IRGC 101232</strain>
    </source>
</reference>
<feature type="region of interest" description="Disordered" evidence="1">
    <location>
        <begin position="65"/>
        <end position="121"/>
    </location>
</feature>
<proteinExistence type="predicted"/>